<sequence>MECWLRLPGKSSQAILRSAQPRSSPNSSGGDPESPSWRLPHDRRSSCVLAPTPEWLELQLGSLIVGSSSSGFRRSRTAGVYCLSVLAFLNNEYLNSSTCSTLTSDNHFYTPKPGHNHHRKPAGFGGNMAG</sequence>
<proteinExistence type="predicted"/>
<feature type="region of interest" description="Disordered" evidence="1">
    <location>
        <begin position="15"/>
        <end position="43"/>
    </location>
</feature>
<dbReference type="AlphaFoldDB" id="A0A8J5RVT3"/>
<evidence type="ECO:0000313" key="2">
    <source>
        <dbReference type="EMBL" id="KAG8057672.1"/>
    </source>
</evidence>
<reference evidence="2" key="1">
    <citation type="journal article" date="2021" name="bioRxiv">
        <title>Whole Genome Assembly and Annotation of Northern Wild Rice, Zizania palustris L., Supports a Whole Genome Duplication in the Zizania Genus.</title>
        <authorList>
            <person name="Haas M."/>
            <person name="Kono T."/>
            <person name="Macchietto M."/>
            <person name="Millas R."/>
            <person name="McGilp L."/>
            <person name="Shao M."/>
            <person name="Duquette J."/>
            <person name="Hirsch C.N."/>
            <person name="Kimball J."/>
        </authorList>
    </citation>
    <scope>NUCLEOTIDE SEQUENCE</scope>
    <source>
        <tissue evidence="2">Fresh leaf tissue</tissue>
    </source>
</reference>
<reference evidence="2" key="2">
    <citation type="submission" date="2021-02" db="EMBL/GenBank/DDBJ databases">
        <authorList>
            <person name="Kimball J.A."/>
            <person name="Haas M.W."/>
            <person name="Macchietto M."/>
            <person name="Kono T."/>
            <person name="Duquette J."/>
            <person name="Shao M."/>
        </authorList>
    </citation>
    <scope>NUCLEOTIDE SEQUENCE</scope>
    <source>
        <tissue evidence="2">Fresh leaf tissue</tissue>
    </source>
</reference>
<comment type="caution">
    <text evidence="2">The sequence shown here is derived from an EMBL/GenBank/DDBJ whole genome shotgun (WGS) entry which is preliminary data.</text>
</comment>
<feature type="region of interest" description="Disordered" evidence="1">
    <location>
        <begin position="111"/>
        <end position="130"/>
    </location>
</feature>
<name>A0A8J5RVT3_ZIZPA</name>
<dbReference type="Proteomes" id="UP000729402">
    <property type="component" value="Unassembled WGS sequence"/>
</dbReference>
<gene>
    <name evidence="2" type="ORF">GUJ93_ZPchr0002g24667</name>
</gene>
<evidence type="ECO:0000313" key="3">
    <source>
        <dbReference type="Proteomes" id="UP000729402"/>
    </source>
</evidence>
<accession>A0A8J5RVT3</accession>
<organism evidence="2 3">
    <name type="scientific">Zizania palustris</name>
    <name type="common">Northern wild rice</name>
    <dbReference type="NCBI Taxonomy" id="103762"/>
    <lineage>
        <taxon>Eukaryota</taxon>
        <taxon>Viridiplantae</taxon>
        <taxon>Streptophyta</taxon>
        <taxon>Embryophyta</taxon>
        <taxon>Tracheophyta</taxon>
        <taxon>Spermatophyta</taxon>
        <taxon>Magnoliopsida</taxon>
        <taxon>Liliopsida</taxon>
        <taxon>Poales</taxon>
        <taxon>Poaceae</taxon>
        <taxon>BOP clade</taxon>
        <taxon>Oryzoideae</taxon>
        <taxon>Oryzeae</taxon>
        <taxon>Zizaniinae</taxon>
        <taxon>Zizania</taxon>
    </lineage>
</organism>
<feature type="compositionally biased region" description="Polar residues" evidence="1">
    <location>
        <begin position="15"/>
        <end position="29"/>
    </location>
</feature>
<protein>
    <submittedName>
        <fullName evidence="2">Uncharacterized protein</fullName>
    </submittedName>
</protein>
<keyword evidence="3" id="KW-1185">Reference proteome</keyword>
<evidence type="ECO:0000256" key="1">
    <source>
        <dbReference type="SAM" id="MobiDB-lite"/>
    </source>
</evidence>
<dbReference type="EMBL" id="JAAALK010000287">
    <property type="protein sequence ID" value="KAG8057672.1"/>
    <property type="molecule type" value="Genomic_DNA"/>
</dbReference>